<proteinExistence type="predicted"/>
<protein>
    <submittedName>
        <fullName evidence="1">L,D-transpeptidase</fullName>
        <ecNumber evidence="1">2.-.-.-</ecNumber>
    </submittedName>
</protein>
<organism evidence="1 2">
    <name type="scientific">Streptomyces achmelvichensis</name>
    <dbReference type="NCBI Taxonomy" id="3134111"/>
    <lineage>
        <taxon>Bacteria</taxon>
        <taxon>Bacillati</taxon>
        <taxon>Actinomycetota</taxon>
        <taxon>Actinomycetes</taxon>
        <taxon>Kitasatosporales</taxon>
        <taxon>Streptomycetaceae</taxon>
        <taxon>Streptomyces</taxon>
    </lineage>
</organism>
<comment type="caution">
    <text evidence="1">The sequence shown here is derived from an EMBL/GenBank/DDBJ whole genome shotgun (WGS) entry which is preliminary data.</text>
</comment>
<dbReference type="EMBL" id="JBBKAJ010000022">
    <property type="protein sequence ID" value="MEJ8636542.1"/>
    <property type="molecule type" value="Genomic_DNA"/>
</dbReference>
<evidence type="ECO:0000313" key="1">
    <source>
        <dbReference type="EMBL" id="MEJ8636542.1"/>
    </source>
</evidence>
<reference evidence="1" key="1">
    <citation type="submission" date="2024-03" db="EMBL/GenBank/DDBJ databases">
        <title>Novel Streptomyces species of biotechnological and ecological value are a feature of Machair soil.</title>
        <authorList>
            <person name="Prole J.R."/>
            <person name="Goodfellow M."/>
            <person name="Allenby N."/>
            <person name="Ward A.C."/>
        </authorList>
    </citation>
    <scope>NUCLEOTIDE SEQUENCE</scope>
    <source>
        <strain evidence="1">MS2.AVA.5</strain>
    </source>
</reference>
<accession>A0ACC6PYS2</accession>
<keyword evidence="2" id="KW-1185">Reference proteome</keyword>
<gene>
    <name evidence="1" type="ORF">WKI67_24570</name>
</gene>
<dbReference type="EC" id="2.-.-.-" evidence="1"/>
<keyword evidence="1" id="KW-0808">Transferase</keyword>
<name>A0ACC6PYS2_9ACTN</name>
<dbReference type="Proteomes" id="UP001377168">
    <property type="component" value="Unassembled WGS sequence"/>
</dbReference>
<evidence type="ECO:0000313" key="2">
    <source>
        <dbReference type="Proteomes" id="UP001377168"/>
    </source>
</evidence>
<sequence>MSEHEPDELGSALRVLAADASVPPTLSGGQIRRRGEARGRRRRALVATAAVVVLGTGAAVGVPWVMDGSKEDRRPVAIDPSIPSSAPVFVYAPPRIDIRTKVLTLRPAGEKARSFRLTMSDDVTAGKAKVAFKNPKMKLPALLSTPPETAYEVEVSWAVNLSLPNGEALYLVADHVSGIRMHPSVLRMPAADAKWVYDRLKVGDTVTLQ</sequence>